<feature type="domain" description="FAM186A/B C-terminal" evidence="3">
    <location>
        <begin position="1786"/>
        <end position="2019"/>
    </location>
</feature>
<feature type="compositionally biased region" description="Basic and acidic residues" evidence="2">
    <location>
        <begin position="523"/>
        <end position="538"/>
    </location>
</feature>
<dbReference type="Pfam" id="PF20865">
    <property type="entry name" value="FAM186A-B_C"/>
    <property type="match status" value="1"/>
</dbReference>
<feature type="compositionally biased region" description="Polar residues" evidence="2">
    <location>
        <begin position="1253"/>
        <end position="1278"/>
    </location>
</feature>
<feature type="domain" description="FAM186A/B N-terminal" evidence="4">
    <location>
        <begin position="28"/>
        <end position="275"/>
    </location>
</feature>
<proteinExistence type="predicted"/>
<accession>A0A6P5IRT4</accession>
<dbReference type="InParanoid" id="A0A6P5IRT4"/>
<dbReference type="KEGG" id="pcw:110193969"/>
<dbReference type="CTD" id="121006"/>
<feature type="coiled-coil region" evidence="1">
    <location>
        <begin position="295"/>
        <end position="336"/>
    </location>
</feature>
<organism evidence="5 6">
    <name type="scientific">Phascolarctos cinereus</name>
    <name type="common">Koala</name>
    <dbReference type="NCBI Taxonomy" id="38626"/>
    <lineage>
        <taxon>Eukaryota</taxon>
        <taxon>Metazoa</taxon>
        <taxon>Chordata</taxon>
        <taxon>Craniata</taxon>
        <taxon>Vertebrata</taxon>
        <taxon>Euteleostomi</taxon>
        <taxon>Mammalia</taxon>
        <taxon>Metatheria</taxon>
        <taxon>Diprotodontia</taxon>
        <taxon>Phascolarctidae</taxon>
        <taxon>Phascolarctos</taxon>
    </lineage>
</organism>
<feature type="region of interest" description="Disordered" evidence="2">
    <location>
        <begin position="1235"/>
        <end position="1313"/>
    </location>
</feature>
<keyword evidence="5" id="KW-1185">Reference proteome</keyword>
<dbReference type="RefSeq" id="XP_020821696.1">
    <property type="nucleotide sequence ID" value="XM_020966037.1"/>
</dbReference>
<evidence type="ECO:0000259" key="3">
    <source>
        <dbReference type="Pfam" id="PF20865"/>
    </source>
</evidence>
<feature type="compositionally biased region" description="Basic and acidic residues" evidence="2">
    <location>
        <begin position="485"/>
        <end position="495"/>
    </location>
</feature>
<evidence type="ECO:0000256" key="1">
    <source>
        <dbReference type="SAM" id="Coils"/>
    </source>
</evidence>
<evidence type="ECO:0000256" key="2">
    <source>
        <dbReference type="SAM" id="MobiDB-lite"/>
    </source>
</evidence>
<feature type="compositionally biased region" description="Low complexity" evidence="2">
    <location>
        <begin position="441"/>
        <end position="457"/>
    </location>
</feature>
<dbReference type="InterPro" id="IPR049144">
    <property type="entry name" value="FAM186A_B_N"/>
</dbReference>
<feature type="compositionally biased region" description="Basic residues" evidence="2">
    <location>
        <begin position="630"/>
        <end position="639"/>
    </location>
</feature>
<feature type="compositionally biased region" description="Low complexity" evidence="2">
    <location>
        <begin position="419"/>
        <end position="429"/>
    </location>
</feature>
<feature type="compositionally biased region" description="Basic and acidic residues" evidence="2">
    <location>
        <begin position="777"/>
        <end position="807"/>
    </location>
</feature>
<feature type="compositionally biased region" description="Polar residues" evidence="2">
    <location>
        <begin position="949"/>
        <end position="968"/>
    </location>
</feature>
<feature type="compositionally biased region" description="Basic and acidic residues" evidence="2">
    <location>
        <begin position="616"/>
        <end position="627"/>
    </location>
</feature>
<evidence type="ECO:0000259" key="4">
    <source>
        <dbReference type="Pfam" id="PF20870"/>
    </source>
</evidence>
<feature type="compositionally biased region" description="Basic and acidic residues" evidence="2">
    <location>
        <begin position="593"/>
        <end position="606"/>
    </location>
</feature>
<evidence type="ECO:0000313" key="5">
    <source>
        <dbReference type="Proteomes" id="UP000515140"/>
    </source>
</evidence>
<feature type="compositionally biased region" description="Pro residues" evidence="2">
    <location>
        <begin position="1294"/>
        <end position="1313"/>
    </location>
</feature>
<protein>
    <submittedName>
        <fullName evidence="6">Protein FAM186A isoform X1</fullName>
    </submittedName>
</protein>
<feature type="region of interest" description="Disordered" evidence="2">
    <location>
        <begin position="723"/>
        <end position="743"/>
    </location>
</feature>
<sequence>MYIKIHSTKASSESDLESEKSTEIIPHTLQIPDSVNTVICRIEESQLSRAKEDLREQLDDIMLQVNRIINRYQGGIELNTFRKKRDFSFIEKDFKKNRVNILEEIYQHIQSADVKERILAELLSWLEDWHSVLSEATISEEDETDYYRWISDMEALPQALSATELNMNSLIAFSIYFLKDKKRYKKRLASKGTMWKTWREKVLRKPSAGSPLKPEQMIKEEALTNNKVSEILGMLQELISSNMFNKGEVNAIKYISSTAANLHKALGFQNQEIKNLIFQCTTMGSEIKEYYGLEKQTFQRTIQILTDKNEALEKELQNQEEKCMELLQAKANLLHQLSLANAGANLPSEETIRKRRNMLLKIQEKIKQEFEETVSSEETSQVDLPSVPEYQEVARSEPSSRRLARGTGIKWESSKDKGGLSLDSKSSSLQMPPTSKIKGDSSLVSKSSSLTMPSTSKVKGDLSLDSKSSSSIMPPTSPAKTPIKSSKDASEDRSRTPSPEIFSPRKAPVDRTKLPKPKGKMKGSPEEVSESKSQESKGENGFLTDISKMSRCQELSSEPPERKRRKEIQSPQEDEVESVAKLGESQAQRKKQKERESPLTDEEVPKTTESLSFEEISVKEAKSDGAAKQKATKKGKGKKEKTVPEAYQNDEQQILQDYEKALMSFLQQKIDNLGKGGSKSEFKEQVQPKNPETQKSLKIVRGKMEEYFQKMAEILTNILKKYKEKQSEKPGDPTKPSKKGSLLLPTPQALLNLSEKMDPVLSNLLKVLLSVADNVKEEAGERGGKARRERKEQEDKVGTELVHDQSSPKHQGMQFIKQLQEERRLWKETQEQIQRKFQQENAWFQRQDEKRRWELKQRQWQAEEELWLEMQQQWRQQEKEHKQKQKQWEIEAAQHQMLVPQELERWKEQIAQKYQEQVELQLQKMRRQEEELQKLYPENFREWRKVKQQMAQEQRAQRVSQHGGPQTQEPLTLPPEGEETLALPLEGESLSQMMMPGAMDEVTPGQDISGLRGADLPRQEGYDETYLSPYPPPGIPTKLPVMEPQPGTAPGEMPVYTTAPQESPISWAPRYFGEDPVSWGLPTPTTSRYLTTSGEAPTSGASSVPGETLLFQEPVAPEEITRTCSSAALEQPPTLRPPLTTGQLGQPLPSRLPAIPGETATLLGPAAPREAPVSWATPHFGSLQNLEALIAPEQLQMSWVPTATGQLQASWVPADTAQSQMSWASAVSGQPQVSWASTVHGQPQMSWAPAVSGQPQTSWAPGQPQVSWSTVEPQQVSPTPVAPGQFQASWDSRQPPPPVDFAAPGEPPSPVTLAAPGPPPIPMAPAVPGQPPTPVALAALGESPIIPVTFAAPGEPPIPEALAALGEPSTSVTFAAPGEASTSVTFTAPGEPLTPVALAALGEPSIIPVTYAVPGQSPTPVVFAGSGQPPMPVAPAVPGQSPTPVVFPGPGLPPMPVAPAVPGQPPTPVVFAGPGQPPIPVAPAVPGQPPTPVVFAGPGLPPIPVAPAVPGQPPTPVVFAGPGLPPVPVAPAVPGQPPTPVVFAGPGLPPIPVAPAAPGQPPTPVVFAAPGQPTTSVAPGIPEQPPTLWHPAAPEETYVPQFTPSLGQMVPPGRQLLKPLVPDSHRQSLTALQLSALEKLSLELAPSTSLKPFLGPPSAPKFEMPLFLPTSGKPPTEWSPGILKRTQPHTPQEESGYKALSPQPPFVAEHSFPAVKFSKSPPPPSAEFLQISQLVSSAHISPKVCLPPIDNKLLRSSSFTVTEKSRTTVSPPCPRDFFASAPPPEESRYFIDIEGQRKNLRILSRAVEGLQFPLILYDAVKELINKMHYLNLNRLGCLFRKYIAYRLIQSARQNIVNRIKAIRNSGKGQEAQILYVFLNRLDGYLKKVMETWTVKQRIMEHRRNICTTKMIDLYGQIKKRYNIKLNYPVPLVIHKKEPDHPLKAVCFKHVVQWSLPEKVEKKKEFEIFKALEKQKDKVEAIWRTDVSSSSYPIETKTPMKLLWDQVGGYPDIPRLLELDIHSTFRKSLASIQSRLHEKRHAVQKKRDSIITCP</sequence>
<evidence type="ECO:0000313" key="6">
    <source>
        <dbReference type="RefSeq" id="XP_020821696.1"/>
    </source>
</evidence>
<feature type="coiled-coil region" evidence="1">
    <location>
        <begin position="40"/>
        <end position="71"/>
    </location>
</feature>
<dbReference type="Pfam" id="PF20870">
    <property type="entry name" value="FAM186A-B_N"/>
    <property type="match status" value="1"/>
</dbReference>
<feature type="region of interest" description="Disordered" evidence="2">
    <location>
        <begin position="674"/>
        <end position="695"/>
    </location>
</feature>
<keyword evidence="1" id="KW-0175">Coiled coil</keyword>
<gene>
    <name evidence="6" type="primary">FAM186A</name>
</gene>
<dbReference type="GeneID" id="110193969"/>
<feature type="region of interest" description="Disordered" evidence="2">
    <location>
        <begin position="948"/>
        <end position="975"/>
    </location>
</feature>
<feature type="region of interest" description="Disordered" evidence="2">
    <location>
        <begin position="373"/>
        <end position="648"/>
    </location>
</feature>
<dbReference type="FunCoup" id="A0A6P5IRT4">
    <property type="interactions" value="2"/>
</dbReference>
<name>A0A6P5IRT4_PHACI</name>
<dbReference type="PANTHER" id="PTHR33590:SF1">
    <property type="entry name" value="PDZ DOMAIN-CONTAINING PROTEIN"/>
    <property type="match status" value="1"/>
</dbReference>
<dbReference type="PANTHER" id="PTHR33590">
    <property type="entry name" value="GLUTENIN, HIGH MOLECULAR WEIGHT SUBUNIT PW212-RELATED PROTEIN"/>
    <property type="match status" value="1"/>
</dbReference>
<reference evidence="6" key="1">
    <citation type="submission" date="2025-08" db="UniProtKB">
        <authorList>
            <consortium name="RefSeq"/>
        </authorList>
    </citation>
    <scope>IDENTIFICATION</scope>
    <source>
        <tissue evidence="6">Spleen</tissue>
    </source>
</reference>
<feature type="coiled-coil region" evidence="1">
    <location>
        <begin position="903"/>
        <end position="935"/>
    </location>
</feature>
<feature type="region of interest" description="Disordered" evidence="2">
    <location>
        <begin position="777"/>
        <end position="812"/>
    </location>
</feature>
<dbReference type="Proteomes" id="UP000515140">
    <property type="component" value="Unplaced"/>
</dbReference>
<dbReference type="InterPro" id="IPR049146">
    <property type="entry name" value="FAM186A_B_C"/>
</dbReference>
<feature type="compositionally biased region" description="Polar residues" evidence="2">
    <location>
        <begin position="1235"/>
        <end position="1245"/>
    </location>
</feature>